<keyword evidence="5" id="KW-1185">Reference proteome</keyword>
<feature type="domain" description="EAL" evidence="3">
    <location>
        <begin position="136"/>
        <end position="389"/>
    </location>
</feature>
<dbReference type="Gene3D" id="3.20.20.450">
    <property type="entry name" value="EAL domain"/>
    <property type="match status" value="1"/>
</dbReference>
<dbReference type="SMART" id="SM00448">
    <property type="entry name" value="REC"/>
    <property type="match status" value="1"/>
</dbReference>
<protein>
    <submittedName>
        <fullName evidence="4">EAL domain, c-di-GMP-specific phosphodiesterase class I (Or its enzymatically inactive variant)</fullName>
    </submittedName>
</protein>
<evidence type="ECO:0000259" key="3">
    <source>
        <dbReference type="PROSITE" id="PS50883"/>
    </source>
</evidence>
<dbReference type="InterPro" id="IPR001633">
    <property type="entry name" value="EAL_dom"/>
</dbReference>
<feature type="domain" description="Response regulatory" evidence="2">
    <location>
        <begin position="2"/>
        <end position="124"/>
    </location>
</feature>
<evidence type="ECO:0000313" key="5">
    <source>
        <dbReference type="Proteomes" id="UP000186819"/>
    </source>
</evidence>
<reference evidence="5" key="1">
    <citation type="submission" date="2017-01" db="EMBL/GenBank/DDBJ databases">
        <authorList>
            <person name="Varghese N."/>
            <person name="Submissions S."/>
        </authorList>
    </citation>
    <scope>NUCLEOTIDE SEQUENCE [LARGE SCALE GENOMIC DNA]</scope>
    <source>
        <strain evidence="5">ATCC 51758</strain>
    </source>
</reference>
<dbReference type="SUPFAM" id="SSF52172">
    <property type="entry name" value="CheY-like"/>
    <property type="match status" value="1"/>
</dbReference>
<evidence type="ECO:0000256" key="1">
    <source>
        <dbReference type="PROSITE-ProRule" id="PRU00169"/>
    </source>
</evidence>
<sequence length="401" mass="44286">MKILVIDDEPFVRKLLVHQLGRLGFGRVQPCASAQEALSLLGHPGECADLIFCDLQMPEMDGVEFVRHLVRVGYAGGLVLVSGEDERVVQTAAKLARAHKLKVLGALNKPVSIDRLRQILASAGAHTPAQPCAERKVYSAERLRQAIADGELINHYQPKVELASGVVTGIETLVRWQHPQDGLIFPDLFIPTAEESGLINELTRSVLRTALRHARAWRDDGLPLQVAVNVSMDNLVSLDFPDFVERAVSEAGIAASGLLLEVTESRLMKDPLTPLEVLARLRLKRIGLSIDDFGTGHSSLAQLRDIPFSELKVDRGFVHGAWRDASLRAILEASLGMARQLGMKTVAEGVEDREDWDFLRTIGCELAQGWFISKALPPEQIPDWIADWEVRRSTFIDPGSR</sequence>
<dbReference type="GO" id="GO:0000160">
    <property type="term" value="P:phosphorelay signal transduction system"/>
    <property type="evidence" value="ECO:0007669"/>
    <property type="project" value="InterPro"/>
</dbReference>
<dbReference type="STRING" id="34027.SAMN05421829_102210"/>
<dbReference type="AlphaFoldDB" id="A0A1N6PV26"/>
<dbReference type="Pfam" id="PF00072">
    <property type="entry name" value="Response_reg"/>
    <property type="match status" value="1"/>
</dbReference>
<feature type="modified residue" description="4-aspartylphosphate" evidence="1">
    <location>
        <position position="54"/>
    </location>
</feature>
<dbReference type="InterPro" id="IPR050706">
    <property type="entry name" value="Cyclic-di-GMP_PDE-like"/>
</dbReference>
<dbReference type="PANTHER" id="PTHR33121:SF79">
    <property type="entry name" value="CYCLIC DI-GMP PHOSPHODIESTERASE PDED-RELATED"/>
    <property type="match status" value="1"/>
</dbReference>
<dbReference type="GO" id="GO:0071111">
    <property type="term" value="F:cyclic-guanylate-specific phosphodiesterase activity"/>
    <property type="evidence" value="ECO:0007669"/>
    <property type="project" value="InterPro"/>
</dbReference>
<proteinExistence type="predicted"/>
<dbReference type="OrthoDB" id="9813903at2"/>
<name>A0A1N6PV26_9RHOO</name>
<dbReference type="InterPro" id="IPR011006">
    <property type="entry name" value="CheY-like_superfamily"/>
</dbReference>
<evidence type="ECO:0000259" key="2">
    <source>
        <dbReference type="PROSITE" id="PS50110"/>
    </source>
</evidence>
<dbReference type="InterPro" id="IPR001789">
    <property type="entry name" value="Sig_transdc_resp-reg_receiver"/>
</dbReference>
<dbReference type="InterPro" id="IPR035919">
    <property type="entry name" value="EAL_sf"/>
</dbReference>
<dbReference type="PROSITE" id="PS50883">
    <property type="entry name" value="EAL"/>
    <property type="match status" value="1"/>
</dbReference>
<dbReference type="Proteomes" id="UP000186819">
    <property type="component" value="Unassembled WGS sequence"/>
</dbReference>
<dbReference type="SUPFAM" id="SSF141868">
    <property type="entry name" value="EAL domain-like"/>
    <property type="match status" value="1"/>
</dbReference>
<dbReference type="RefSeq" id="WP_076600724.1">
    <property type="nucleotide sequence ID" value="NZ_FTMD01000002.1"/>
</dbReference>
<evidence type="ECO:0000313" key="4">
    <source>
        <dbReference type="EMBL" id="SIQ08135.1"/>
    </source>
</evidence>
<keyword evidence="1" id="KW-0597">Phosphoprotein</keyword>
<dbReference type="EMBL" id="FTMD01000002">
    <property type="protein sequence ID" value="SIQ08135.1"/>
    <property type="molecule type" value="Genomic_DNA"/>
</dbReference>
<dbReference type="CDD" id="cd01948">
    <property type="entry name" value="EAL"/>
    <property type="match status" value="1"/>
</dbReference>
<dbReference type="PANTHER" id="PTHR33121">
    <property type="entry name" value="CYCLIC DI-GMP PHOSPHODIESTERASE PDEF"/>
    <property type="match status" value="1"/>
</dbReference>
<organism evidence="4 5">
    <name type="scientific">Aromatoleum tolulyticum</name>
    <dbReference type="NCBI Taxonomy" id="34027"/>
    <lineage>
        <taxon>Bacteria</taxon>
        <taxon>Pseudomonadati</taxon>
        <taxon>Pseudomonadota</taxon>
        <taxon>Betaproteobacteria</taxon>
        <taxon>Rhodocyclales</taxon>
        <taxon>Rhodocyclaceae</taxon>
        <taxon>Aromatoleum</taxon>
    </lineage>
</organism>
<gene>
    <name evidence="4" type="ORF">SAMN05421829_102210</name>
</gene>
<dbReference type="Pfam" id="PF00563">
    <property type="entry name" value="EAL"/>
    <property type="match status" value="1"/>
</dbReference>
<dbReference type="Gene3D" id="3.40.50.2300">
    <property type="match status" value="1"/>
</dbReference>
<dbReference type="SMART" id="SM00052">
    <property type="entry name" value="EAL"/>
    <property type="match status" value="1"/>
</dbReference>
<dbReference type="PROSITE" id="PS50110">
    <property type="entry name" value="RESPONSE_REGULATORY"/>
    <property type="match status" value="1"/>
</dbReference>
<accession>A0A1N6PV26</accession>